<evidence type="ECO:0000256" key="3">
    <source>
        <dbReference type="ARBA" id="ARBA00022833"/>
    </source>
</evidence>
<dbReference type="GO" id="GO:0045892">
    <property type="term" value="P:negative regulation of DNA-templated transcription"/>
    <property type="evidence" value="ECO:0007669"/>
    <property type="project" value="TreeGrafter"/>
</dbReference>
<feature type="binding site" evidence="7">
    <location>
        <position position="130"/>
    </location>
    <ligand>
        <name>Zn(2+)</name>
        <dbReference type="ChEBI" id="CHEBI:29105"/>
    </ligand>
</feature>
<dbReference type="FunFam" id="3.30.1490.190:FF:000009">
    <property type="entry name" value="Fur family transcriptional regulator"/>
    <property type="match status" value="1"/>
</dbReference>
<dbReference type="InterPro" id="IPR002481">
    <property type="entry name" value="FUR"/>
</dbReference>
<evidence type="ECO:0000256" key="6">
    <source>
        <dbReference type="ARBA" id="ARBA00023163"/>
    </source>
</evidence>
<dbReference type="GO" id="GO:0000976">
    <property type="term" value="F:transcription cis-regulatory region binding"/>
    <property type="evidence" value="ECO:0007669"/>
    <property type="project" value="TreeGrafter"/>
</dbReference>
<feature type="compositionally biased region" description="Basic and acidic residues" evidence="8">
    <location>
        <begin position="1"/>
        <end position="19"/>
    </location>
</feature>
<dbReference type="Gene3D" id="1.10.10.10">
    <property type="entry name" value="Winged helix-like DNA-binding domain superfamily/Winged helix DNA-binding domain"/>
    <property type="match status" value="1"/>
</dbReference>
<dbReference type="InterPro" id="IPR036388">
    <property type="entry name" value="WH-like_DNA-bd_sf"/>
</dbReference>
<evidence type="ECO:0000313" key="10">
    <source>
        <dbReference type="Proteomes" id="UP000181951"/>
    </source>
</evidence>
<dbReference type="AlphaFoldDB" id="A0A1H8MVL9"/>
<gene>
    <name evidence="9" type="ORF">SAMN05216267_102023</name>
</gene>
<dbReference type="GO" id="GO:0003700">
    <property type="term" value="F:DNA-binding transcription factor activity"/>
    <property type="evidence" value="ECO:0007669"/>
    <property type="project" value="InterPro"/>
</dbReference>
<feature type="binding site" evidence="7">
    <location>
        <position position="170"/>
    </location>
    <ligand>
        <name>Zn(2+)</name>
        <dbReference type="ChEBI" id="CHEBI:29105"/>
    </ligand>
</feature>
<dbReference type="InterPro" id="IPR036390">
    <property type="entry name" value="WH_DNA-bd_sf"/>
</dbReference>
<protein>
    <submittedName>
        <fullName evidence="9">Fur family transcriptional regulator, ferric uptake regulator</fullName>
    </submittedName>
</protein>
<dbReference type="Proteomes" id="UP000181951">
    <property type="component" value="Unassembled WGS sequence"/>
</dbReference>
<dbReference type="Pfam" id="PF01475">
    <property type="entry name" value="FUR"/>
    <property type="match status" value="1"/>
</dbReference>
<feature type="binding site" evidence="7">
    <location>
        <position position="167"/>
    </location>
    <ligand>
        <name>Zn(2+)</name>
        <dbReference type="ChEBI" id="CHEBI:29105"/>
    </ligand>
</feature>
<evidence type="ECO:0000256" key="5">
    <source>
        <dbReference type="ARBA" id="ARBA00023125"/>
    </source>
</evidence>
<evidence type="ECO:0000256" key="7">
    <source>
        <dbReference type="PIRSR" id="PIRSR602481-1"/>
    </source>
</evidence>
<dbReference type="InterPro" id="IPR043135">
    <property type="entry name" value="Fur_C"/>
</dbReference>
<evidence type="ECO:0000256" key="2">
    <source>
        <dbReference type="ARBA" id="ARBA00022491"/>
    </source>
</evidence>
<keyword evidence="4" id="KW-0805">Transcription regulation</keyword>
<dbReference type="STRING" id="310780.SAMN05216267_102023"/>
<feature type="binding site" evidence="7">
    <location>
        <position position="127"/>
    </location>
    <ligand>
        <name>Zn(2+)</name>
        <dbReference type="ChEBI" id="CHEBI:29105"/>
    </ligand>
</feature>
<keyword evidence="10" id="KW-1185">Reference proteome</keyword>
<dbReference type="GO" id="GO:0008270">
    <property type="term" value="F:zinc ion binding"/>
    <property type="evidence" value="ECO:0007669"/>
    <property type="project" value="TreeGrafter"/>
</dbReference>
<evidence type="ECO:0000313" key="9">
    <source>
        <dbReference type="EMBL" id="SEO21397.1"/>
    </source>
</evidence>
<keyword evidence="2" id="KW-0678">Repressor</keyword>
<feature type="region of interest" description="Disordered" evidence="8">
    <location>
        <begin position="1"/>
        <end position="31"/>
    </location>
</feature>
<dbReference type="EMBL" id="FODD01000020">
    <property type="protein sequence ID" value="SEO21397.1"/>
    <property type="molecule type" value="Genomic_DNA"/>
</dbReference>
<evidence type="ECO:0000256" key="1">
    <source>
        <dbReference type="ARBA" id="ARBA00007957"/>
    </source>
</evidence>
<accession>A0A1H8MVL9</accession>
<sequence length="171" mass="18983">MDGVQVKKDAKRITRRVPDPDCQGAGVHDPNQVNEMSDLLERLRGRGWRMTSQRRVVAEVLDGDHVHLTADEVHARAARRLPEISRATVYNTLGELVQLGEVMEVATDGRAKRYDPNAHRPHQHLVCSGCGSIRDVRPAGDPLADLPAEERFGFRVSAVQVTYRGLCPDCA</sequence>
<name>A0A1H8MVL9_9ACTN</name>
<keyword evidence="7" id="KW-0479">Metal-binding</keyword>
<reference evidence="9 10" key="1">
    <citation type="submission" date="2016-10" db="EMBL/GenBank/DDBJ databases">
        <authorList>
            <person name="de Groot N.N."/>
        </authorList>
    </citation>
    <scope>NUCLEOTIDE SEQUENCE [LARGE SCALE GENOMIC DNA]</scope>
    <source>
        <strain evidence="9 10">CGMCC 4.2026</strain>
    </source>
</reference>
<comment type="cofactor">
    <cofactor evidence="7">
        <name>Zn(2+)</name>
        <dbReference type="ChEBI" id="CHEBI:29105"/>
    </cofactor>
    <text evidence="7">Binds 1 zinc ion per subunit.</text>
</comment>
<organism evidence="9 10">
    <name type="scientific">Actinacidiphila rubida</name>
    <dbReference type="NCBI Taxonomy" id="310780"/>
    <lineage>
        <taxon>Bacteria</taxon>
        <taxon>Bacillati</taxon>
        <taxon>Actinomycetota</taxon>
        <taxon>Actinomycetes</taxon>
        <taxon>Kitasatosporales</taxon>
        <taxon>Streptomycetaceae</taxon>
        <taxon>Actinacidiphila</taxon>
    </lineage>
</organism>
<evidence type="ECO:0000256" key="8">
    <source>
        <dbReference type="SAM" id="MobiDB-lite"/>
    </source>
</evidence>
<dbReference type="PANTHER" id="PTHR33202:SF22">
    <property type="entry name" value="HYDROGEN PEROXIDE SENSITIVE REPRESSOR"/>
    <property type="match status" value="1"/>
</dbReference>
<keyword evidence="5" id="KW-0238">DNA-binding</keyword>
<dbReference type="CDD" id="cd07153">
    <property type="entry name" value="Fur_like"/>
    <property type="match status" value="1"/>
</dbReference>
<evidence type="ECO:0000256" key="4">
    <source>
        <dbReference type="ARBA" id="ARBA00023015"/>
    </source>
</evidence>
<proteinExistence type="inferred from homology"/>
<keyword evidence="6" id="KW-0804">Transcription</keyword>
<comment type="similarity">
    <text evidence="1">Belongs to the Fur family.</text>
</comment>
<dbReference type="GO" id="GO:1900376">
    <property type="term" value="P:regulation of secondary metabolite biosynthetic process"/>
    <property type="evidence" value="ECO:0007669"/>
    <property type="project" value="TreeGrafter"/>
</dbReference>
<dbReference type="Gene3D" id="3.30.1490.190">
    <property type="match status" value="1"/>
</dbReference>
<dbReference type="SUPFAM" id="SSF46785">
    <property type="entry name" value="Winged helix' DNA-binding domain"/>
    <property type="match status" value="1"/>
</dbReference>
<keyword evidence="3 7" id="KW-0862">Zinc</keyword>
<dbReference type="PANTHER" id="PTHR33202">
    <property type="entry name" value="ZINC UPTAKE REGULATION PROTEIN"/>
    <property type="match status" value="1"/>
</dbReference>